<name>A0A0F8Y518_9ZZZZ</name>
<evidence type="ECO:0000313" key="1">
    <source>
        <dbReference type="EMBL" id="KKK76517.1"/>
    </source>
</evidence>
<comment type="caution">
    <text evidence="1">The sequence shown here is derived from an EMBL/GenBank/DDBJ whole genome shotgun (WGS) entry which is preliminary data.</text>
</comment>
<reference evidence="1" key="1">
    <citation type="journal article" date="2015" name="Nature">
        <title>Complex archaea that bridge the gap between prokaryotes and eukaryotes.</title>
        <authorList>
            <person name="Spang A."/>
            <person name="Saw J.H."/>
            <person name="Jorgensen S.L."/>
            <person name="Zaremba-Niedzwiedzka K."/>
            <person name="Martijn J."/>
            <person name="Lind A.E."/>
            <person name="van Eijk R."/>
            <person name="Schleper C."/>
            <person name="Guy L."/>
            <person name="Ettema T.J."/>
        </authorList>
    </citation>
    <scope>NUCLEOTIDE SEQUENCE</scope>
</reference>
<dbReference type="EMBL" id="LAZR01055368">
    <property type="protein sequence ID" value="KKK76517.1"/>
    <property type="molecule type" value="Genomic_DNA"/>
</dbReference>
<dbReference type="AlphaFoldDB" id="A0A0F8Y518"/>
<protein>
    <submittedName>
        <fullName evidence="1">Uncharacterized protein</fullName>
    </submittedName>
</protein>
<gene>
    <name evidence="1" type="ORF">LCGC14_2862820</name>
</gene>
<accession>A0A0F8Y518</accession>
<feature type="non-terminal residue" evidence="1">
    <location>
        <position position="1"/>
    </location>
</feature>
<organism evidence="1">
    <name type="scientific">marine sediment metagenome</name>
    <dbReference type="NCBI Taxonomy" id="412755"/>
    <lineage>
        <taxon>unclassified sequences</taxon>
        <taxon>metagenomes</taxon>
        <taxon>ecological metagenomes</taxon>
    </lineage>
</organism>
<proteinExistence type="predicted"/>
<sequence length="43" mass="4524">AALLLNNLPAARRVRKASNMSGLQDYRNIMANPAAAGNQGEGQ</sequence>